<dbReference type="PANTHER" id="PTHR33498">
    <property type="entry name" value="TRANSPOSASE FOR INSERTION SEQUENCE ELEMENT IS1557"/>
    <property type="match status" value="1"/>
</dbReference>
<evidence type="ECO:0000313" key="1">
    <source>
        <dbReference type="EMBL" id="SAI46348.1"/>
    </source>
</evidence>
<accession>A0A157QL22</accession>
<protein>
    <submittedName>
        <fullName evidence="1">Transposase and inactivated derivatives</fullName>
    </submittedName>
</protein>
<dbReference type="EMBL" id="FKBS01000025">
    <property type="protein sequence ID" value="SAI46348.1"/>
    <property type="molecule type" value="Genomic_DNA"/>
</dbReference>
<gene>
    <name evidence="1" type="ORF">SAMEA1982600_03675</name>
</gene>
<dbReference type="OrthoDB" id="46712at2"/>
<dbReference type="InterPro" id="IPR047951">
    <property type="entry name" value="Transpos_ISL3"/>
</dbReference>
<organism evidence="1 2">
    <name type="scientific">Bordetella ansorpii</name>
    <dbReference type="NCBI Taxonomy" id="288768"/>
    <lineage>
        <taxon>Bacteria</taxon>
        <taxon>Pseudomonadati</taxon>
        <taxon>Pseudomonadota</taxon>
        <taxon>Betaproteobacteria</taxon>
        <taxon>Burkholderiales</taxon>
        <taxon>Alcaligenaceae</taxon>
        <taxon>Bordetella</taxon>
    </lineage>
</organism>
<dbReference type="PANTHER" id="PTHR33498:SF1">
    <property type="entry name" value="TRANSPOSASE FOR INSERTION SEQUENCE ELEMENT IS1557"/>
    <property type="match status" value="1"/>
</dbReference>
<sequence>MQAGAHPDVHHSCVSEAGAPSLVQLQSHWQSLGYTGVDIRRTAAGYALHAHAEEVPAQCPNCGADAPLPMPRAEIAIHDVPLHGMAVALHVRRHSHRCRFCRTMLESPLPGVDPRRHITHRLADWIATQHTRTIEDVTRQCGARLSAVRDILQATAEKRHGSRPGAPEAFNLPDLQATHHVSGPHRYDVYLHTKLSRPPCPECGSLHVQRTATHAAHVHDKPLNGKHVALVITPYRAFRCHDCRRAFIEPLPGVAALPRHPRLTERLISWIQKQAGLREDKDIAAGIGIPVGSVRRILIGLGGLQWTFTPKTVPMADWRPLPATVVTRYLPDADGHHIYLRGTPSVDRCALCGSEDITTKWRRSRAIRDIPLEGKSVLLHYSSVTHRCGICGWAAEQKLDGIDTAHKVTQRLTEWVTCQLASQPAENVARATKLKVAVVAYMGAASTAAK</sequence>
<dbReference type="AlphaFoldDB" id="A0A157QL22"/>
<evidence type="ECO:0000313" key="2">
    <source>
        <dbReference type="Proteomes" id="UP000077037"/>
    </source>
</evidence>
<reference evidence="1 2" key="1">
    <citation type="submission" date="2016-03" db="EMBL/GenBank/DDBJ databases">
        <authorList>
            <consortium name="Pathogen Informatics"/>
        </authorList>
    </citation>
    <scope>NUCLEOTIDE SEQUENCE [LARGE SCALE GENOMIC DNA]</scope>
    <source>
        <strain evidence="1 2">NCTC13364</strain>
    </source>
</reference>
<proteinExistence type="predicted"/>
<name>A0A157QL22_9BORD</name>
<dbReference type="Proteomes" id="UP000077037">
    <property type="component" value="Unassembled WGS sequence"/>
</dbReference>
<dbReference type="RefSeq" id="WP_156523143.1">
    <property type="nucleotide sequence ID" value="NZ_FKBS01000025.1"/>
</dbReference>